<proteinExistence type="predicted"/>
<gene>
    <name evidence="1" type="ORF">BXYJ_LOCUS1010</name>
</gene>
<dbReference type="Proteomes" id="UP000582659">
    <property type="component" value="Unassembled WGS sequence"/>
</dbReference>
<comment type="caution">
    <text evidence="1">The sequence shown here is derived from an EMBL/GenBank/DDBJ whole genome shotgun (WGS) entry which is preliminary data.</text>
</comment>
<name>A0A7I8XB02_BURXY</name>
<evidence type="ECO:0000313" key="1">
    <source>
        <dbReference type="EMBL" id="CAD5208774.1"/>
    </source>
</evidence>
<dbReference type="AlphaFoldDB" id="A0A7I8XB02"/>
<dbReference type="EMBL" id="CAJFCV020000001">
    <property type="protein sequence ID" value="CAG9082846.1"/>
    <property type="molecule type" value="Genomic_DNA"/>
</dbReference>
<organism evidence="1 2">
    <name type="scientific">Bursaphelenchus xylophilus</name>
    <name type="common">Pinewood nematode worm</name>
    <name type="synonym">Aphelenchoides xylophilus</name>
    <dbReference type="NCBI Taxonomy" id="6326"/>
    <lineage>
        <taxon>Eukaryota</taxon>
        <taxon>Metazoa</taxon>
        <taxon>Ecdysozoa</taxon>
        <taxon>Nematoda</taxon>
        <taxon>Chromadorea</taxon>
        <taxon>Rhabditida</taxon>
        <taxon>Tylenchina</taxon>
        <taxon>Tylenchomorpha</taxon>
        <taxon>Aphelenchoidea</taxon>
        <taxon>Aphelenchoididae</taxon>
        <taxon>Bursaphelenchus</taxon>
    </lineage>
</organism>
<reference evidence="1" key="1">
    <citation type="submission" date="2020-09" db="EMBL/GenBank/DDBJ databases">
        <authorList>
            <person name="Kikuchi T."/>
        </authorList>
    </citation>
    <scope>NUCLEOTIDE SEQUENCE</scope>
    <source>
        <strain evidence="1">Ka4C1</strain>
    </source>
</reference>
<keyword evidence="2" id="KW-1185">Reference proteome</keyword>
<sequence length="85" mass="9742">MLLEDGCHHPIPDPQPAFKVIILRIDWKPKPMKSSKRRIVKDIAQGNQRDNPFFQRAHGSIGGIPLEKPLSAWIKHDVLYLPNIL</sequence>
<protein>
    <submittedName>
        <fullName evidence="1">(pine wood nematode) hypothetical protein</fullName>
    </submittedName>
</protein>
<dbReference type="Proteomes" id="UP000659654">
    <property type="component" value="Unassembled WGS sequence"/>
</dbReference>
<accession>A0A7I8XB02</accession>
<evidence type="ECO:0000313" key="2">
    <source>
        <dbReference type="Proteomes" id="UP000659654"/>
    </source>
</evidence>
<dbReference type="EMBL" id="CAJFDI010000001">
    <property type="protein sequence ID" value="CAD5208774.1"/>
    <property type="molecule type" value="Genomic_DNA"/>
</dbReference>